<feature type="domain" description="DUF403" evidence="1">
    <location>
        <begin position="510"/>
        <end position="813"/>
    </location>
</feature>
<feature type="domain" description="Circularly permuted ATP-grasp type 2" evidence="2">
    <location>
        <begin position="86"/>
        <end position="461"/>
    </location>
</feature>
<evidence type="ECO:0000313" key="3">
    <source>
        <dbReference type="EMBL" id="SPD88242.1"/>
    </source>
</evidence>
<dbReference type="RefSeq" id="WP_105186793.1">
    <property type="nucleotide sequence ID" value="NZ_BAAAGO010000044.1"/>
</dbReference>
<dbReference type="InterPro" id="IPR051680">
    <property type="entry name" value="ATP-dep_Glu-Cys_Ligase-2"/>
</dbReference>
<protein>
    <submittedName>
        <fullName evidence="3">Uncharacterized protein</fullName>
    </submittedName>
</protein>
<dbReference type="Proteomes" id="UP000238164">
    <property type="component" value="Chromosome 1"/>
</dbReference>
<dbReference type="InterPro" id="IPR007296">
    <property type="entry name" value="DUF403"/>
</dbReference>
<dbReference type="InterPro" id="IPR025841">
    <property type="entry name" value="CP_ATPgrasp_2"/>
</dbReference>
<dbReference type="Pfam" id="PF14403">
    <property type="entry name" value="CP_ATPgrasp_2"/>
    <property type="match status" value="1"/>
</dbReference>
<dbReference type="AlphaFoldDB" id="A0A2N9JKY1"/>
<dbReference type="EMBL" id="LT985188">
    <property type="protein sequence ID" value="SPD88242.1"/>
    <property type="molecule type" value="Genomic_DNA"/>
</dbReference>
<dbReference type="PANTHER" id="PTHR34595">
    <property type="entry name" value="BLR5612 PROTEIN"/>
    <property type="match status" value="1"/>
</dbReference>
<proteinExistence type="predicted"/>
<name>A0A2N9JKY1_9ACTN</name>
<organism evidence="3 4">
    <name type="scientific">Micropruina glycogenica</name>
    <dbReference type="NCBI Taxonomy" id="75385"/>
    <lineage>
        <taxon>Bacteria</taxon>
        <taxon>Bacillati</taxon>
        <taxon>Actinomycetota</taxon>
        <taxon>Actinomycetes</taxon>
        <taxon>Propionibacteriales</taxon>
        <taxon>Nocardioidaceae</taxon>
        <taxon>Micropruina</taxon>
    </lineage>
</organism>
<dbReference type="SUPFAM" id="SSF56059">
    <property type="entry name" value="Glutathione synthetase ATP-binding domain-like"/>
    <property type="match status" value="1"/>
</dbReference>
<evidence type="ECO:0000313" key="4">
    <source>
        <dbReference type="Proteomes" id="UP000238164"/>
    </source>
</evidence>
<accession>A0A2N9JKY1</accession>
<dbReference type="PANTHER" id="PTHR34595:SF2">
    <property type="entry name" value="BLR2978 PROTEIN"/>
    <property type="match status" value="1"/>
</dbReference>
<keyword evidence="4" id="KW-1185">Reference proteome</keyword>
<dbReference type="OrthoDB" id="9803842at2"/>
<dbReference type="Gene3D" id="3.30.1490.270">
    <property type="match status" value="1"/>
</dbReference>
<dbReference type="Pfam" id="PF04168">
    <property type="entry name" value="Alpha-E"/>
    <property type="match status" value="1"/>
</dbReference>
<evidence type="ECO:0000259" key="1">
    <source>
        <dbReference type="Pfam" id="PF04168"/>
    </source>
</evidence>
<sequence>MSAAVSIETGVLDEYRARLGADAVDELVTSDGLRSDQAALGAAVNAMGMGGLQAARAEARTFASDEGVTYGTERRGSRNWAIDPIPVLIGAAEWQALETGLRRRANLLDLVLTDVYGERNLMRRRVIPPEVILGHDGYIRQTDGIGAPGRRQLVVAATDLGRDATGQWTVISDRTQAPSGPGYAMATRRIISRVMAGLHRSTPLARLRGFFQTFSASLQDASPTATEPPRVVLLTPGPGSETAFEQAYLATLLGFPLVEADDLVMQKGKVWLRAGDRLEEVDVILRRVDAAYSDPLELRGDSQLGIPGLIEAARTRNVAVVNPVGAGVLENPGLVAHLNAAARALLGEDLALPMPPTWWCGDDASRSHVLANLGHLVLKPISRSSGPLRYGWLLTAAERADLAAAIAAEPWAWCGQEPMQLSTAPVVTRSGLEPRRFVLRTFGVAHDDDYHYLPGGLGRVAARVGEYTVSNFTGALAKDVWVISSEADQPSVGRARRLGLPPVTRAYGLSPRVADNLYWMGRYAERAEGTARLLKVVDDFAEDNSSRTGTPGARATEILLDAVAWVTVTGAIRHDESSLTYLRRAVLDATRTGTVRHCANQVTNAAQHVRDLLSVDTWSVIGRLQQTLAETPDDDDQLQPVLADVLESLLALAGIMAQSMVRDESWAFLDAGCRMERAQMTLALLARTVTADRGREVDDLVVEGVLRAGESIITHRRRAAAGTGPTVALESAVDLLLLDRVNPRSVLYQAESLAADLSLLGDEASAARALRLSNELGEVDIADLLRPDRLAVRLAALEQEFRGLSDDLAARHFLRQAPRRAQTSGWGNPWQVTDGD</sequence>
<reference evidence="3 4" key="1">
    <citation type="submission" date="2018-02" db="EMBL/GenBank/DDBJ databases">
        <authorList>
            <person name="Cohen D.B."/>
            <person name="Kent A.D."/>
        </authorList>
    </citation>
    <scope>NUCLEOTIDE SEQUENCE [LARGE SCALE GENOMIC DNA]</scope>
    <source>
        <strain evidence="3">1</strain>
    </source>
</reference>
<gene>
    <name evidence="3" type="ORF">MPLG2_3212</name>
</gene>
<evidence type="ECO:0000259" key="2">
    <source>
        <dbReference type="Pfam" id="PF14403"/>
    </source>
</evidence>
<dbReference type="KEGG" id="mgg:MPLG2_3212"/>
<dbReference type="Gene3D" id="3.40.50.11290">
    <property type="match status" value="1"/>
</dbReference>